<organism evidence="2">
    <name type="scientific">Rhizophora mucronata</name>
    <name type="common">Asiatic mangrove</name>
    <dbReference type="NCBI Taxonomy" id="61149"/>
    <lineage>
        <taxon>Eukaryota</taxon>
        <taxon>Viridiplantae</taxon>
        <taxon>Streptophyta</taxon>
        <taxon>Embryophyta</taxon>
        <taxon>Tracheophyta</taxon>
        <taxon>Spermatophyta</taxon>
        <taxon>Magnoliopsida</taxon>
        <taxon>eudicotyledons</taxon>
        <taxon>Gunneridae</taxon>
        <taxon>Pentapetalae</taxon>
        <taxon>rosids</taxon>
        <taxon>fabids</taxon>
        <taxon>Malpighiales</taxon>
        <taxon>Rhizophoraceae</taxon>
        <taxon>Rhizophora</taxon>
    </lineage>
</organism>
<dbReference type="EMBL" id="GGEC01076140">
    <property type="protein sequence ID" value="MBX56624.1"/>
    <property type="molecule type" value="Transcribed_RNA"/>
</dbReference>
<protein>
    <submittedName>
        <fullName evidence="2">Uncharacterized protein</fullName>
    </submittedName>
</protein>
<proteinExistence type="predicted"/>
<evidence type="ECO:0000256" key="1">
    <source>
        <dbReference type="SAM" id="Phobius"/>
    </source>
</evidence>
<accession>A0A2P2PPJ5</accession>
<feature type="transmembrane region" description="Helical" evidence="1">
    <location>
        <begin position="28"/>
        <end position="45"/>
    </location>
</feature>
<name>A0A2P2PPJ5_RHIMU</name>
<keyword evidence="1" id="KW-0472">Membrane</keyword>
<evidence type="ECO:0000313" key="2">
    <source>
        <dbReference type="EMBL" id="MBX56624.1"/>
    </source>
</evidence>
<reference evidence="2" key="1">
    <citation type="submission" date="2018-02" db="EMBL/GenBank/DDBJ databases">
        <title>Rhizophora mucronata_Transcriptome.</title>
        <authorList>
            <person name="Meera S.P."/>
            <person name="Sreeshan A."/>
            <person name="Augustine A."/>
        </authorList>
    </citation>
    <scope>NUCLEOTIDE SEQUENCE</scope>
    <source>
        <tissue evidence="2">Leaf</tissue>
    </source>
</reference>
<sequence>MPLNVSLCIMKYFVEQPEWFEHLDFCKASASSFILILIYSFMFLHTEHLFFAYARTHAECMHTCIFVKYF</sequence>
<keyword evidence="1" id="KW-1133">Transmembrane helix</keyword>
<keyword evidence="1" id="KW-0812">Transmembrane</keyword>
<dbReference type="AlphaFoldDB" id="A0A2P2PPJ5"/>